<reference evidence="2 3" key="1">
    <citation type="journal article" date="2015" name="Genome Biol. Evol.">
        <title>Comparative Genomics of a Bacterivorous Green Alga Reveals Evolutionary Causalities and Consequences of Phago-Mixotrophic Mode of Nutrition.</title>
        <authorList>
            <person name="Burns J.A."/>
            <person name="Paasch A."/>
            <person name="Narechania A."/>
            <person name="Kim E."/>
        </authorList>
    </citation>
    <scope>NUCLEOTIDE SEQUENCE [LARGE SCALE GENOMIC DNA]</scope>
    <source>
        <strain evidence="2 3">PLY_AMNH</strain>
    </source>
</reference>
<organism evidence="2 3">
    <name type="scientific">Cymbomonas tetramitiformis</name>
    <dbReference type="NCBI Taxonomy" id="36881"/>
    <lineage>
        <taxon>Eukaryota</taxon>
        <taxon>Viridiplantae</taxon>
        <taxon>Chlorophyta</taxon>
        <taxon>Pyramimonadophyceae</taxon>
        <taxon>Pyramimonadales</taxon>
        <taxon>Pyramimonadaceae</taxon>
        <taxon>Cymbomonas</taxon>
    </lineage>
</organism>
<keyword evidence="3" id="KW-1185">Reference proteome</keyword>
<protein>
    <submittedName>
        <fullName evidence="2">Uncharacterized protein</fullName>
    </submittedName>
</protein>
<name>A0AAE0FDF4_9CHLO</name>
<proteinExistence type="predicted"/>
<gene>
    <name evidence="2" type="ORF">CYMTET_33214</name>
</gene>
<feature type="region of interest" description="Disordered" evidence="1">
    <location>
        <begin position="195"/>
        <end position="216"/>
    </location>
</feature>
<accession>A0AAE0FDF4</accession>
<dbReference type="EMBL" id="LGRX02020207">
    <property type="protein sequence ID" value="KAK3257711.1"/>
    <property type="molecule type" value="Genomic_DNA"/>
</dbReference>
<dbReference type="AlphaFoldDB" id="A0AAE0FDF4"/>
<comment type="caution">
    <text evidence="2">The sequence shown here is derived from an EMBL/GenBank/DDBJ whole genome shotgun (WGS) entry which is preliminary data.</text>
</comment>
<evidence type="ECO:0000256" key="1">
    <source>
        <dbReference type="SAM" id="MobiDB-lite"/>
    </source>
</evidence>
<dbReference type="Gene3D" id="1.20.120.1750">
    <property type="match status" value="1"/>
</dbReference>
<evidence type="ECO:0000313" key="2">
    <source>
        <dbReference type="EMBL" id="KAK3257711.1"/>
    </source>
</evidence>
<feature type="non-terminal residue" evidence="2">
    <location>
        <position position="1"/>
    </location>
</feature>
<feature type="compositionally biased region" description="Basic and acidic residues" evidence="1">
    <location>
        <begin position="197"/>
        <end position="208"/>
    </location>
</feature>
<dbReference type="Proteomes" id="UP001190700">
    <property type="component" value="Unassembled WGS sequence"/>
</dbReference>
<sequence>SGGCNLMRCLCGTAFCYLCGEECPEDPVTKPLRDDADAEHEEAGRREAMELQVRAAARPVDMVGTSEHAHSLLAATCTISTSRVDSSLAADMRWQGEEAQAPQVLVQLLGPRFGAGGGGLEAPAALSGRYAHFCNCSRAEGQEEAAGCSLCHRTCRLWLDTQGSEAERMLALSAAALQAPRGRDSGVDLQVAPCQRADNHESSEHSTEIPHGQCNPHQAVPSKCVCSGGSTITPMCGKSPAPSYRCA</sequence>
<evidence type="ECO:0000313" key="3">
    <source>
        <dbReference type="Proteomes" id="UP001190700"/>
    </source>
</evidence>